<accession>A0A644Z473</accession>
<sequence length="189" mass="19067">MLGEGPLDPGPVVVAADDGVGGGGRRDARGRRVTEGRGTGAGGDEQRVDVAVVAALELDHLVPAGGAAGQPQGGHRRLGAGVDQPDLLDRGAGDDLGGQVDLGAGRGAEGGAVRGRPGDRVEHLGMRVPQQHRPPGADQVDVLVAVDVGDVRPPGRPDEPRRATDGAEGAHRGAHPTRDHLRGALIESG</sequence>
<feature type="compositionally biased region" description="Basic and acidic residues" evidence="1">
    <location>
        <begin position="24"/>
        <end position="35"/>
    </location>
</feature>
<evidence type="ECO:0000313" key="2">
    <source>
        <dbReference type="EMBL" id="MPM32914.1"/>
    </source>
</evidence>
<feature type="region of interest" description="Disordered" evidence="1">
    <location>
        <begin position="64"/>
        <end position="120"/>
    </location>
</feature>
<dbReference type="AlphaFoldDB" id="A0A644Z473"/>
<proteinExistence type="predicted"/>
<reference evidence="2" key="1">
    <citation type="submission" date="2019-08" db="EMBL/GenBank/DDBJ databases">
        <authorList>
            <person name="Kucharzyk K."/>
            <person name="Murdoch R.W."/>
            <person name="Higgins S."/>
            <person name="Loffler F."/>
        </authorList>
    </citation>
    <scope>NUCLEOTIDE SEQUENCE</scope>
</reference>
<organism evidence="2">
    <name type="scientific">bioreactor metagenome</name>
    <dbReference type="NCBI Taxonomy" id="1076179"/>
    <lineage>
        <taxon>unclassified sequences</taxon>
        <taxon>metagenomes</taxon>
        <taxon>ecological metagenomes</taxon>
    </lineage>
</organism>
<feature type="compositionally biased region" description="Basic and acidic residues" evidence="1">
    <location>
        <begin position="149"/>
        <end position="182"/>
    </location>
</feature>
<evidence type="ECO:0000256" key="1">
    <source>
        <dbReference type="SAM" id="MobiDB-lite"/>
    </source>
</evidence>
<protein>
    <submittedName>
        <fullName evidence="2">Uncharacterized protein</fullName>
    </submittedName>
</protein>
<comment type="caution">
    <text evidence="2">The sequence shown here is derived from an EMBL/GenBank/DDBJ whole genome shotgun (WGS) entry which is preliminary data.</text>
</comment>
<dbReference type="EMBL" id="VSSQ01006501">
    <property type="protein sequence ID" value="MPM32914.1"/>
    <property type="molecule type" value="Genomic_DNA"/>
</dbReference>
<feature type="compositionally biased region" description="Low complexity" evidence="1">
    <location>
        <begin position="1"/>
        <end position="18"/>
    </location>
</feature>
<feature type="region of interest" description="Disordered" evidence="1">
    <location>
        <begin position="1"/>
        <end position="46"/>
    </location>
</feature>
<feature type="compositionally biased region" description="Gly residues" evidence="1">
    <location>
        <begin position="104"/>
        <end position="113"/>
    </location>
</feature>
<gene>
    <name evidence="2" type="ORF">SDC9_79481</name>
</gene>
<name>A0A644Z473_9ZZZZ</name>
<feature type="region of interest" description="Disordered" evidence="1">
    <location>
        <begin position="149"/>
        <end position="189"/>
    </location>
</feature>